<dbReference type="SMART" id="SM00721">
    <property type="entry name" value="BAR"/>
    <property type="match status" value="1"/>
</dbReference>
<comment type="caution">
    <text evidence="13">The sequence shown here is derived from an EMBL/GenBank/DDBJ whole genome shotgun (WGS) entry which is preliminary data.</text>
</comment>
<feature type="compositionally biased region" description="Low complexity" evidence="10">
    <location>
        <begin position="383"/>
        <end position="395"/>
    </location>
</feature>
<reference evidence="13 14" key="1">
    <citation type="submission" date="2023-09" db="EMBL/GenBank/DDBJ databases">
        <authorList>
            <person name="Wang M."/>
        </authorList>
    </citation>
    <scope>NUCLEOTIDE SEQUENCE [LARGE SCALE GENOMIC DNA]</scope>
    <source>
        <strain evidence="13">GT-2023</strain>
        <tissue evidence="13">Liver</tissue>
    </source>
</reference>
<keyword evidence="9" id="KW-0175">Coiled coil</keyword>
<evidence type="ECO:0000256" key="5">
    <source>
        <dbReference type="ARBA" id="ARBA00022490"/>
    </source>
</evidence>
<evidence type="ECO:0000256" key="10">
    <source>
        <dbReference type="SAM" id="MobiDB-lite"/>
    </source>
</evidence>
<feature type="coiled-coil region" evidence="9">
    <location>
        <begin position="164"/>
        <end position="198"/>
    </location>
</feature>
<feature type="transmembrane region" description="Helical" evidence="11">
    <location>
        <begin position="568"/>
        <end position="590"/>
    </location>
</feature>
<comment type="subcellular location">
    <subcellularLocation>
        <location evidence="2">Cytoplasm</location>
    </subcellularLocation>
    <subcellularLocation>
        <location evidence="1">Membrane</location>
        <topology evidence="1">Multi-pass membrane protein</topology>
    </subcellularLocation>
</comment>
<evidence type="ECO:0000259" key="12">
    <source>
        <dbReference type="PROSITE" id="PS51021"/>
    </source>
</evidence>
<proteinExistence type="inferred from homology"/>
<dbReference type="Pfam" id="PF16954">
    <property type="entry name" value="HRG"/>
    <property type="match status" value="2"/>
</dbReference>
<dbReference type="PROSITE" id="PS51021">
    <property type="entry name" value="BAR"/>
    <property type="match status" value="1"/>
</dbReference>
<feature type="compositionally biased region" description="Polar residues" evidence="10">
    <location>
        <begin position="294"/>
        <end position="339"/>
    </location>
</feature>
<dbReference type="EMBL" id="JAYMGO010000006">
    <property type="protein sequence ID" value="KAL1272669.1"/>
    <property type="molecule type" value="Genomic_DNA"/>
</dbReference>
<keyword evidence="8 11" id="KW-0472">Membrane</keyword>
<sequence>MAEGKLGANIGGNIGAGAGILAKRFQKSMNRAQEKVLQKLGKTMETKDEQFEERSANLNKQQTDGIRLFKDVKSYYNAVKVMHESSKRLSQTLKDIYEPDWHGVEDLTVIMESEDLLWNDYEEKLNDQVVRTMENYTGQFQDVKERVAKRGRKLVDYDSARHHLEALQSSKKRDEAKISKAEEEFNKAQEVFEDINKELREELPVLYQSRISCYVTMFQNISNLRDVFYKEMSMLNHNIYNMMKKLEDQHSTKPFIVKGLNSSKSKKRKSVTISAPIPCNTAFPPDHPAMSKLSMPSTLTDARSDTPSKSTGSTASEISDSESNSFDSEPNTPKRQSLCSEGEGVRSEEATENTSETNDESVQANGQEHQDSAEHDEEEETKSAASSEETHSASTDGDNEAKPISDAKDKTTPVATPRRSSASKKNEEETDENTTGCSKDVKVQKTEYENPPGFLYKAVALQNQDSDEGVLLQFEKGDVILTYIDDEEEKPEGTVWAVREQDWIQYKDLTLLSGIVEEGMINRITCGLTVLHKTPANEILSLVAVTAAGSALSPGVDLTARMAIRKTYISVGYSCVGILVGFSAFLVWNVAYKQPWTAAMGGLSGVLALWALVTHIMYIQDYWRTWLKGLKFFLVMGIIFSVLSIVALISFLCVAISRKESLTDPKSLYLSCVWSFMSLKWAFLLALYSHRYRKEFADISILSDF</sequence>
<feature type="transmembrane region" description="Helical" evidence="11">
    <location>
        <begin position="668"/>
        <end position="688"/>
    </location>
</feature>
<keyword evidence="6 11" id="KW-0812">Transmembrane</keyword>
<evidence type="ECO:0000256" key="11">
    <source>
        <dbReference type="SAM" id="Phobius"/>
    </source>
</evidence>
<evidence type="ECO:0000256" key="4">
    <source>
        <dbReference type="ARBA" id="ARBA00022448"/>
    </source>
</evidence>
<name>A0ABR3N6V4_9TELE</name>
<protein>
    <recommendedName>
        <fullName evidence="12">BAR domain-containing protein</fullName>
    </recommendedName>
</protein>
<dbReference type="Pfam" id="PF03114">
    <property type="entry name" value="BAR"/>
    <property type="match status" value="1"/>
</dbReference>
<evidence type="ECO:0000256" key="3">
    <source>
        <dbReference type="ARBA" id="ARBA00006203"/>
    </source>
</evidence>
<evidence type="ECO:0000256" key="7">
    <source>
        <dbReference type="ARBA" id="ARBA00022989"/>
    </source>
</evidence>
<keyword evidence="7 11" id="KW-1133">Transmembrane helix</keyword>
<dbReference type="InterPro" id="IPR046984">
    <property type="entry name" value="BAR_Bin2"/>
</dbReference>
<dbReference type="InterPro" id="IPR027267">
    <property type="entry name" value="AH/BAR_dom_sf"/>
</dbReference>
<evidence type="ECO:0000313" key="14">
    <source>
        <dbReference type="Proteomes" id="UP001558613"/>
    </source>
</evidence>
<feature type="transmembrane region" description="Helical" evidence="11">
    <location>
        <begin position="596"/>
        <end position="618"/>
    </location>
</feature>
<dbReference type="Gene3D" id="1.20.1270.60">
    <property type="entry name" value="Arfaptin homology (AH) domain/BAR domain"/>
    <property type="match status" value="1"/>
</dbReference>
<comment type="similarity">
    <text evidence="3">Belongs to the HRG family.</text>
</comment>
<feature type="transmembrane region" description="Helical" evidence="11">
    <location>
        <begin position="630"/>
        <end position="656"/>
    </location>
</feature>
<dbReference type="Gene3D" id="2.30.30.40">
    <property type="entry name" value="SH3 Domains"/>
    <property type="match status" value="1"/>
</dbReference>
<dbReference type="InterPro" id="IPR004148">
    <property type="entry name" value="BAR_dom"/>
</dbReference>
<evidence type="ECO:0000256" key="6">
    <source>
        <dbReference type="ARBA" id="ARBA00022692"/>
    </source>
</evidence>
<evidence type="ECO:0000256" key="9">
    <source>
        <dbReference type="SAM" id="Coils"/>
    </source>
</evidence>
<dbReference type="PANTHER" id="PTHR46514">
    <property type="entry name" value="AMPHIPHYSIN"/>
    <property type="match status" value="1"/>
</dbReference>
<dbReference type="Proteomes" id="UP001558613">
    <property type="component" value="Unassembled WGS sequence"/>
</dbReference>
<dbReference type="SUPFAM" id="SSF103657">
    <property type="entry name" value="BAR/IMD domain-like"/>
    <property type="match status" value="1"/>
</dbReference>
<dbReference type="CDD" id="cd07612">
    <property type="entry name" value="BAR_Bin2"/>
    <property type="match status" value="1"/>
</dbReference>
<keyword evidence="14" id="KW-1185">Reference proteome</keyword>
<organism evidence="13 14">
    <name type="scientific">Cirrhinus molitorella</name>
    <name type="common">mud carp</name>
    <dbReference type="NCBI Taxonomy" id="172907"/>
    <lineage>
        <taxon>Eukaryota</taxon>
        <taxon>Metazoa</taxon>
        <taxon>Chordata</taxon>
        <taxon>Craniata</taxon>
        <taxon>Vertebrata</taxon>
        <taxon>Euteleostomi</taxon>
        <taxon>Actinopterygii</taxon>
        <taxon>Neopterygii</taxon>
        <taxon>Teleostei</taxon>
        <taxon>Ostariophysi</taxon>
        <taxon>Cypriniformes</taxon>
        <taxon>Cyprinidae</taxon>
        <taxon>Labeoninae</taxon>
        <taxon>Labeonini</taxon>
        <taxon>Cirrhinus</taxon>
    </lineage>
</organism>
<feature type="region of interest" description="Disordered" evidence="10">
    <location>
        <begin position="267"/>
        <end position="444"/>
    </location>
</feature>
<gene>
    <name evidence="13" type="ORF">QQF64_028531</name>
</gene>
<keyword evidence="4" id="KW-0813">Transport</keyword>
<keyword evidence="5" id="KW-0963">Cytoplasm</keyword>
<accession>A0ABR3N6V4</accession>
<feature type="compositionally biased region" description="Basic and acidic residues" evidence="10">
    <location>
        <begin position="399"/>
        <end position="411"/>
    </location>
</feature>
<feature type="domain" description="BAR" evidence="12">
    <location>
        <begin position="36"/>
        <end position="252"/>
    </location>
</feature>
<evidence type="ECO:0000256" key="2">
    <source>
        <dbReference type="ARBA" id="ARBA00004496"/>
    </source>
</evidence>
<evidence type="ECO:0000313" key="13">
    <source>
        <dbReference type="EMBL" id="KAL1272669.1"/>
    </source>
</evidence>
<dbReference type="InterPro" id="IPR003005">
    <property type="entry name" value="Amphiphysin"/>
</dbReference>
<dbReference type="PANTHER" id="PTHR46514:SF1">
    <property type="entry name" value="BRIDGING INTEGRATOR 2"/>
    <property type="match status" value="1"/>
</dbReference>
<dbReference type="InterPro" id="IPR026218">
    <property type="entry name" value="HRG"/>
</dbReference>
<dbReference type="PRINTS" id="PR01251">
    <property type="entry name" value="AMPHIPHYSIN"/>
</dbReference>
<evidence type="ECO:0000256" key="1">
    <source>
        <dbReference type="ARBA" id="ARBA00004141"/>
    </source>
</evidence>
<evidence type="ECO:0000256" key="8">
    <source>
        <dbReference type="ARBA" id="ARBA00023136"/>
    </source>
</evidence>